<evidence type="ECO:0000256" key="2">
    <source>
        <dbReference type="RuleBase" id="RU000384"/>
    </source>
</evidence>
<reference evidence="6" key="1">
    <citation type="submission" date="2016-10" db="EMBL/GenBank/DDBJ databases">
        <authorList>
            <person name="Varghese N."/>
            <person name="Submissions S."/>
        </authorList>
    </citation>
    <scope>NUCLEOTIDE SEQUENCE [LARGE SCALE GENOMIC DNA]</scope>
    <source>
        <strain evidence="6">DSM 5918</strain>
    </source>
</reference>
<dbReference type="InterPro" id="IPR022147">
    <property type="entry name" value="GSIII_N"/>
</dbReference>
<dbReference type="AlphaFoldDB" id="A0A1I3W6Q8"/>
<organism evidence="5 6">
    <name type="scientific">Desulfomicrobium apsheronum</name>
    <dbReference type="NCBI Taxonomy" id="52560"/>
    <lineage>
        <taxon>Bacteria</taxon>
        <taxon>Pseudomonadati</taxon>
        <taxon>Thermodesulfobacteriota</taxon>
        <taxon>Desulfovibrionia</taxon>
        <taxon>Desulfovibrionales</taxon>
        <taxon>Desulfomicrobiaceae</taxon>
        <taxon>Desulfomicrobium</taxon>
    </lineage>
</organism>
<dbReference type="InterPro" id="IPR008147">
    <property type="entry name" value="Gln_synt_N"/>
</dbReference>
<dbReference type="STRING" id="52560.SAMN04488082_11222"/>
<dbReference type="SUPFAM" id="SSF55931">
    <property type="entry name" value="Glutamine synthetase/guanido kinase"/>
    <property type="match status" value="1"/>
</dbReference>
<dbReference type="InterPro" id="IPR008146">
    <property type="entry name" value="Gln_synth_cat_dom"/>
</dbReference>
<dbReference type="PANTHER" id="PTHR42974">
    <property type="entry name" value="GLUTAMINE SYNTHETASE"/>
    <property type="match status" value="1"/>
</dbReference>
<dbReference type="InterPro" id="IPR052725">
    <property type="entry name" value="GS_Type-3"/>
</dbReference>
<evidence type="ECO:0000259" key="3">
    <source>
        <dbReference type="PROSITE" id="PS51986"/>
    </source>
</evidence>
<evidence type="ECO:0000259" key="4">
    <source>
        <dbReference type="PROSITE" id="PS51987"/>
    </source>
</evidence>
<protein>
    <submittedName>
        <fullName evidence="5">Glutamine synthetase</fullName>
    </submittedName>
</protein>
<dbReference type="InterPro" id="IPR014746">
    <property type="entry name" value="Gln_synth/guanido_kin_cat_dom"/>
</dbReference>
<accession>A0A1I3W6Q8</accession>
<keyword evidence="6" id="KW-1185">Reference proteome</keyword>
<name>A0A1I3W6Q8_9BACT</name>
<feature type="domain" description="GS catalytic" evidence="4">
    <location>
        <begin position="187"/>
        <end position="622"/>
    </location>
</feature>
<dbReference type="InterPro" id="IPR040577">
    <property type="entry name" value="Gln-synt_C"/>
</dbReference>
<proteinExistence type="inferred from homology"/>
<dbReference type="OrthoDB" id="9807095at2"/>
<dbReference type="PROSITE" id="PS51986">
    <property type="entry name" value="GS_BETA_GRASP"/>
    <property type="match status" value="1"/>
</dbReference>
<dbReference type="EMBL" id="FORX01000012">
    <property type="protein sequence ID" value="SFK02121.1"/>
    <property type="molecule type" value="Genomic_DNA"/>
</dbReference>
<dbReference type="InterPro" id="IPR027303">
    <property type="entry name" value="Gln_synth_gly_rich_site"/>
</dbReference>
<feature type="domain" description="GS beta-grasp" evidence="3">
    <location>
        <begin position="89"/>
        <end position="182"/>
    </location>
</feature>
<dbReference type="GO" id="GO:0004356">
    <property type="term" value="F:glutamine synthetase activity"/>
    <property type="evidence" value="ECO:0007669"/>
    <property type="project" value="InterPro"/>
</dbReference>
<dbReference type="Gene3D" id="3.30.590.10">
    <property type="entry name" value="Glutamine synthetase/guanido kinase, catalytic domain"/>
    <property type="match status" value="1"/>
</dbReference>
<dbReference type="Gene3D" id="1.20.120.1560">
    <property type="match status" value="1"/>
</dbReference>
<evidence type="ECO:0000313" key="6">
    <source>
        <dbReference type="Proteomes" id="UP000198635"/>
    </source>
</evidence>
<gene>
    <name evidence="5" type="ORF">SAMN04488082_11222</name>
</gene>
<dbReference type="RefSeq" id="WP_092375813.1">
    <property type="nucleotide sequence ID" value="NZ_FORX01000012.1"/>
</dbReference>
<evidence type="ECO:0000313" key="5">
    <source>
        <dbReference type="EMBL" id="SFK02121.1"/>
    </source>
</evidence>
<dbReference type="PANTHER" id="PTHR42974:SF1">
    <property type="entry name" value="TYPE-3 GLUTAMINE SYNTHETASE"/>
    <property type="match status" value="1"/>
</dbReference>
<dbReference type="SMART" id="SM01230">
    <property type="entry name" value="Gln-synt_C"/>
    <property type="match status" value="1"/>
</dbReference>
<dbReference type="Proteomes" id="UP000198635">
    <property type="component" value="Unassembled WGS sequence"/>
</dbReference>
<dbReference type="PROSITE" id="PS51987">
    <property type="entry name" value="GS_CATALYTIC"/>
    <property type="match status" value="1"/>
</dbReference>
<dbReference type="Pfam" id="PF18318">
    <property type="entry name" value="Gln-synt_C-ter"/>
    <property type="match status" value="1"/>
</dbReference>
<dbReference type="GO" id="GO:0006542">
    <property type="term" value="P:glutamine biosynthetic process"/>
    <property type="evidence" value="ECO:0007669"/>
    <property type="project" value="InterPro"/>
</dbReference>
<evidence type="ECO:0000256" key="1">
    <source>
        <dbReference type="PROSITE-ProRule" id="PRU01330"/>
    </source>
</evidence>
<dbReference type="Pfam" id="PF12437">
    <property type="entry name" value="GSIII_N"/>
    <property type="match status" value="1"/>
</dbReference>
<sequence>MNGLTARRDAIKAITDYKPMHAPLNFNETSLTEMFGSNVFNDKVMRERLPKTVYKSLKKTIELGEKLDASVADVVANAMKDWAIEKGATHFTHVFYPLTGLTAEKHDSFLTPDGMGGAVAEFSGKMLIQGEPDASSFPSGGLRATFEARGYTAWDVTSPAYILENPNGTFLCIPTAFVSWTGEALDKKTPLLRSMQALNKQAKRVLKLFGVETKLPLTSYAGPEQEYFLIDRNFIFARPDLLIAGRSLFGAKPPKGQEFEDQYFGVTPRRVMSFMMEVDRELFKLGVPVKTRHNEVAPSQFEIAPIYEQGNLATDHNQLVMTVLRSVAKRYGMVCLLHEKPFAGINGSGKHLNYSIGNDEVGCLFDPGDTPHENAQFLVFCAAAIRAVHKYGPLLRATVASASNDHRLGANEAPPAIMSVYLGEQLTDVFEQFKKGEVKSSKKKSVMNIGVDTLPPLPMDPGDRNRTSPFAFTGNRFEFRAVGSSMSIAGSQVALNTMMSESLDYVATELENATGGKKAKLNEAVQNLLQKIMVDHDQVIFNGDGYSDEWHQEAEKRGLANLKATPDALPMLSIPSTIELFTKYGVLTEAELRSREEIYLEQYCKTIETEANLMLRMSKTVIFPASFRYQSELATACANLQAIGKEFGTTTLDQLTANLRGMQKVTYELEALLEGDKGNSTLEHANYFYKTILPAMGEVRKHADLLETIVADDLWTLPSYQEMLFIR</sequence>
<dbReference type="PROSITE" id="PS00181">
    <property type="entry name" value="GLNA_ATP"/>
    <property type="match status" value="1"/>
</dbReference>
<dbReference type="Pfam" id="PF00120">
    <property type="entry name" value="Gln-synt_C"/>
    <property type="match status" value="1"/>
</dbReference>
<comment type="similarity">
    <text evidence="1 2">Belongs to the glutamine synthetase family.</text>
</comment>